<dbReference type="InterPro" id="IPR000387">
    <property type="entry name" value="Tyr_Pase_dom"/>
</dbReference>
<dbReference type="OrthoDB" id="5825649at2759"/>
<dbReference type="Pfam" id="PF22785">
    <property type="entry name" value="Tc-R-P"/>
    <property type="match status" value="1"/>
</dbReference>
<feature type="transmembrane region" description="Helical" evidence="2">
    <location>
        <begin position="86"/>
        <end position="104"/>
    </location>
</feature>
<comment type="caution">
    <text evidence="4">The sequence shown here is derived from an EMBL/GenBank/DDBJ whole genome shotgun (WGS) entry which is preliminary data.</text>
</comment>
<proteinExistence type="predicted"/>
<dbReference type="PROSITE" id="PS00383">
    <property type="entry name" value="TYR_PHOSPHATASE_1"/>
    <property type="match status" value="1"/>
</dbReference>
<evidence type="ECO:0000313" key="4">
    <source>
        <dbReference type="EMBL" id="CAD6197914.1"/>
    </source>
</evidence>
<evidence type="ECO:0000256" key="1">
    <source>
        <dbReference type="SAM" id="MobiDB-lite"/>
    </source>
</evidence>
<keyword evidence="5" id="KW-1185">Reference proteome</keyword>
<gene>
    <name evidence="4" type="ORF">CAUJ_LOCUS13821</name>
</gene>
<evidence type="ECO:0000313" key="5">
    <source>
        <dbReference type="Proteomes" id="UP000835052"/>
    </source>
</evidence>
<dbReference type="PANTHER" id="PTHR23339">
    <property type="entry name" value="TYROSINE SPECIFIC PROTEIN PHOSPHATASE AND DUAL SPECIFICITY PROTEIN PHOSPHATASE"/>
    <property type="match status" value="1"/>
</dbReference>
<feature type="transmembrane region" description="Helical" evidence="2">
    <location>
        <begin position="110"/>
        <end position="126"/>
    </location>
</feature>
<dbReference type="PROSITE" id="PS50056">
    <property type="entry name" value="TYR_PHOSPHATASE_2"/>
    <property type="match status" value="1"/>
</dbReference>
<dbReference type="Proteomes" id="UP000835052">
    <property type="component" value="Unassembled WGS sequence"/>
</dbReference>
<protein>
    <recommendedName>
        <fullName evidence="3">Tyrosine specific protein phosphatases domain-containing protein</fullName>
    </recommendedName>
</protein>
<name>A0A8S1HSN4_9PELO</name>
<dbReference type="EMBL" id="CAJGYM010000109">
    <property type="protein sequence ID" value="CAD6197914.1"/>
    <property type="molecule type" value="Genomic_DNA"/>
</dbReference>
<feature type="transmembrane region" description="Helical" evidence="2">
    <location>
        <begin position="147"/>
        <end position="168"/>
    </location>
</feature>
<organism evidence="4 5">
    <name type="scientific">Caenorhabditis auriculariae</name>
    <dbReference type="NCBI Taxonomy" id="2777116"/>
    <lineage>
        <taxon>Eukaryota</taxon>
        <taxon>Metazoa</taxon>
        <taxon>Ecdysozoa</taxon>
        <taxon>Nematoda</taxon>
        <taxon>Chromadorea</taxon>
        <taxon>Rhabditida</taxon>
        <taxon>Rhabditina</taxon>
        <taxon>Rhabditomorpha</taxon>
        <taxon>Rhabditoidea</taxon>
        <taxon>Rhabditidae</taxon>
        <taxon>Peloderinae</taxon>
        <taxon>Caenorhabditis</taxon>
    </lineage>
</organism>
<keyword evidence="2" id="KW-0472">Membrane</keyword>
<reference evidence="4" key="1">
    <citation type="submission" date="2020-10" db="EMBL/GenBank/DDBJ databases">
        <authorList>
            <person name="Kikuchi T."/>
        </authorList>
    </citation>
    <scope>NUCLEOTIDE SEQUENCE</scope>
    <source>
        <strain evidence="4">NKZ352</strain>
    </source>
</reference>
<dbReference type="InterPro" id="IPR016130">
    <property type="entry name" value="Tyr_Pase_AS"/>
</dbReference>
<dbReference type="InterPro" id="IPR050561">
    <property type="entry name" value="PTP"/>
</dbReference>
<dbReference type="InterPro" id="IPR029021">
    <property type="entry name" value="Prot-tyrosine_phosphatase-like"/>
</dbReference>
<evidence type="ECO:0000259" key="3">
    <source>
        <dbReference type="PROSITE" id="PS50056"/>
    </source>
</evidence>
<feature type="domain" description="Tyrosine specific protein phosphatases" evidence="3">
    <location>
        <begin position="281"/>
        <end position="333"/>
    </location>
</feature>
<feature type="region of interest" description="Disordered" evidence="1">
    <location>
        <begin position="202"/>
        <end position="222"/>
    </location>
</feature>
<keyword evidence="2" id="KW-1133">Transmembrane helix</keyword>
<dbReference type="AlphaFoldDB" id="A0A8S1HSN4"/>
<keyword evidence="2" id="KW-0812">Transmembrane</keyword>
<sequence length="539" mass="61845">MNALYLIKFARRFYRSPGNVVIFTKFVPNWDRSPVGRRDATRRNDRKAVSMFLRSLPCCDRNPDLPDLVCTVGGIFPWFFGMRSTLTWLIVPICVVVLGIYAFISRRHKYLYPFLIITVVQQFVFFETMRLIIGRSLDMAEPPSKSLTLVVVAGTVSACILLSFIHVWQAIVIYSCLEYYEDRYRTLEEGVFETSRVEATCDDSNRSRSRPGNVSARSSSRDRNLTNKINSVVNLQEFGEHSFCGTGVGTSGFSYDPELLMRNGIYYYNFPMPDFHSCSAPRLLDIVKVVTYALTTGKVAIHCHAGHGRTGMVIAAVLMYRKGISPMEAVALLLINNDGGCIIPPRKFLHISQYVQYNSRFISRSEARLYGNIPKVVYIAMKTLLLKFYESVSIDLRHENERCNFHCERGKLIENLKILLDPSEIEASLNREHLETTKSWYQDATEKGLSICCMEVYFEDMAGFREIIRFVDYFFHATFHQITYRDDLLAALEDGKSSGFNPNRGKNNRDWIFTFFFLLKCVAALPEQLHFAMARLISK</sequence>
<accession>A0A8S1HSN4</accession>
<dbReference type="Gene3D" id="3.90.190.10">
    <property type="entry name" value="Protein tyrosine phosphatase superfamily"/>
    <property type="match status" value="1"/>
</dbReference>
<evidence type="ECO:0000256" key="2">
    <source>
        <dbReference type="SAM" id="Phobius"/>
    </source>
</evidence>
<dbReference type="SUPFAM" id="SSF52799">
    <property type="entry name" value="(Phosphotyrosine protein) phosphatases II"/>
    <property type="match status" value="1"/>
</dbReference>